<dbReference type="EMBL" id="QVRA01000014">
    <property type="protein sequence ID" value="RJG53667.1"/>
    <property type="molecule type" value="Genomic_DNA"/>
</dbReference>
<accession>A0A418YQA8</accession>
<dbReference type="AlphaFoldDB" id="A0A418YQA8"/>
<keyword evidence="5" id="KW-1185">Reference proteome</keyword>
<gene>
    <name evidence="4" type="ORF">D0Z70_15585</name>
</gene>
<dbReference type="Gene3D" id="3.40.50.1820">
    <property type="entry name" value="alpha/beta hydrolase"/>
    <property type="match status" value="1"/>
</dbReference>
<feature type="signal peptide" evidence="2">
    <location>
        <begin position="1"/>
        <end position="21"/>
    </location>
</feature>
<comment type="caution">
    <text evidence="4">The sequence shown here is derived from an EMBL/GenBank/DDBJ whole genome shotgun (WGS) entry which is preliminary data.</text>
</comment>
<evidence type="ECO:0000256" key="2">
    <source>
        <dbReference type="SAM" id="SignalP"/>
    </source>
</evidence>
<evidence type="ECO:0000259" key="3">
    <source>
        <dbReference type="Pfam" id="PF12146"/>
    </source>
</evidence>
<dbReference type="OrthoDB" id="9809549at2"/>
<dbReference type="InterPro" id="IPR029058">
    <property type="entry name" value="AB_hydrolase_fold"/>
</dbReference>
<feature type="domain" description="Serine aminopeptidase S33" evidence="3">
    <location>
        <begin position="63"/>
        <end position="312"/>
    </location>
</feature>
<dbReference type="RefSeq" id="WP_119748057.1">
    <property type="nucleotide sequence ID" value="NZ_QVRA01000014.1"/>
</dbReference>
<dbReference type="PANTHER" id="PTHR43265">
    <property type="entry name" value="ESTERASE ESTD"/>
    <property type="match status" value="1"/>
</dbReference>
<dbReference type="InterPro" id="IPR002471">
    <property type="entry name" value="Pept_S9_AS"/>
</dbReference>
<name>A0A418YQA8_9SPHN</name>
<protein>
    <submittedName>
        <fullName evidence="4">Alpha/beta fold hydrolase</fullName>
    </submittedName>
</protein>
<proteinExistence type="predicted"/>
<dbReference type="GO" id="GO:0004252">
    <property type="term" value="F:serine-type endopeptidase activity"/>
    <property type="evidence" value="ECO:0007669"/>
    <property type="project" value="InterPro"/>
</dbReference>
<evidence type="ECO:0000313" key="4">
    <source>
        <dbReference type="EMBL" id="RJG53667.1"/>
    </source>
</evidence>
<reference evidence="4 5" key="1">
    <citation type="submission" date="2018-08" db="EMBL/GenBank/DDBJ databases">
        <title>Sphingobium sp. EO9.</title>
        <authorList>
            <person name="Park Y."/>
            <person name="Kim K.H."/>
            <person name="Jeon C.O."/>
        </authorList>
    </citation>
    <scope>NUCLEOTIDE SEQUENCE [LARGE SCALE GENOMIC DNA]</scope>
    <source>
        <strain evidence="4 5">EO9</strain>
    </source>
</reference>
<dbReference type="GO" id="GO:0052689">
    <property type="term" value="F:carboxylic ester hydrolase activity"/>
    <property type="evidence" value="ECO:0007669"/>
    <property type="project" value="TreeGrafter"/>
</dbReference>
<keyword evidence="1 4" id="KW-0378">Hydrolase</keyword>
<feature type="chain" id="PRO_5019310224" evidence="2">
    <location>
        <begin position="22"/>
        <end position="350"/>
    </location>
</feature>
<dbReference type="InterPro" id="IPR053145">
    <property type="entry name" value="AB_hydrolase_Est10"/>
</dbReference>
<dbReference type="PROSITE" id="PS00708">
    <property type="entry name" value="PRO_ENDOPEP_SER"/>
    <property type="match status" value="1"/>
</dbReference>
<dbReference type="SUPFAM" id="SSF53474">
    <property type="entry name" value="alpha/beta-Hydrolases"/>
    <property type="match status" value="1"/>
</dbReference>
<organism evidence="4 5">
    <name type="scientific">Sphingobium terrigena</name>
    <dbReference type="NCBI Taxonomy" id="2304063"/>
    <lineage>
        <taxon>Bacteria</taxon>
        <taxon>Pseudomonadati</taxon>
        <taxon>Pseudomonadota</taxon>
        <taxon>Alphaproteobacteria</taxon>
        <taxon>Sphingomonadales</taxon>
        <taxon>Sphingomonadaceae</taxon>
        <taxon>Sphingobium</taxon>
    </lineage>
</organism>
<sequence>MRLLSYFLGVLLTMGTSPAVAQTAAIPPWAVPTDNPIEERQIVFEHGGARLSGTLFVPKDGKLHAAVIALHGAQAPLRSAPLYRHLTEVMPRLGIAVLLYDRRGSGASTSGGAPAGNFDLLADDAVAAFARLSRERDIDPRRIGFWGLSQGGWLTILAAKKEQRAAFAIAVSGPMSAADVQMNFAVSNILRIQGKSQETIDRAIAARTAVDDYVRGKATRVAAERAEAGIRNEPWYADTWIKGNIDDPEWRQQIGNDPLRALFGSRVPTLIVFGQADPWVPVAASLAALRAHHAESPQITVRVIDGADHAMMLGVASAQQVDARFATNATPNAPAYFALLGVWLQRIIMP</sequence>
<dbReference type="Pfam" id="PF12146">
    <property type="entry name" value="Hydrolase_4"/>
    <property type="match status" value="1"/>
</dbReference>
<dbReference type="PANTHER" id="PTHR43265:SF1">
    <property type="entry name" value="ESTERASE ESTD"/>
    <property type="match status" value="1"/>
</dbReference>
<dbReference type="GO" id="GO:0006508">
    <property type="term" value="P:proteolysis"/>
    <property type="evidence" value="ECO:0007669"/>
    <property type="project" value="InterPro"/>
</dbReference>
<dbReference type="Proteomes" id="UP000283469">
    <property type="component" value="Unassembled WGS sequence"/>
</dbReference>
<dbReference type="InterPro" id="IPR022742">
    <property type="entry name" value="Hydrolase_4"/>
</dbReference>
<evidence type="ECO:0000313" key="5">
    <source>
        <dbReference type="Proteomes" id="UP000283469"/>
    </source>
</evidence>
<keyword evidence="2" id="KW-0732">Signal</keyword>
<evidence type="ECO:0000256" key="1">
    <source>
        <dbReference type="ARBA" id="ARBA00022801"/>
    </source>
</evidence>